<evidence type="ECO:0000259" key="5">
    <source>
        <dbReference type="Pfam" id="PF13768"/>
    </source>
</evidence>
<evidence type="ECO:0000256" key="3">
    <source>
        <dbReference type="ARBA" id="ARBA00022490"/>
    </source>
</evidence>
<feature type="non-terminal residue" evidence="6">
    <location>
        <position position="1"/>
    </location>
</feature>
<reference evidence="6 7" key="1">
    <citation type="journal article" date="2021" name="Cell">
        <title>Tracing the genetic footprints of vertebrate landing in non-teleost ray-finned fishes.</title>
        <authorList>
            <person name="Bi X."/>
            <person name="Wang K."/>
            <person name="Yang L."/>
            <person name="Pan H."/>
            <person name="Jiang H."/>
            <person name="Wei Q."/>
            <person name="Fang M."/>
            <person name="Yu H."/>
            <person name="Zhu C."/>
            <person name="Cai Y."/>
            <person name="He Y."/>
            <person name="Gan X."/>
            <person name="Zeng H."/>
            <person name="Yu D."/>
            <person name="Zhu Y."/>
            <person name="Jiang H."/>
            <person name="Qiu Q."/>
            <person name="Yang H."/>
            <person name="Zhang Y.E."/>
            <person name="Wang W."/>
            <person name="Zhu M."/>
            <person name="He S."/>
            <person name="Zhang G."/>
        </authorList>
    </citation>
    <scope>NUCLEOTIDE SEQUENCE [LARGE SCALE GENOMIC DNA]</scope>
    <source>
        <strain evidence="6">Bchr_013</strain>
    </source>
</reference>
<dbReference type="SUPFAM" id="SSF47473">
    <property type="entry name" value="EF-hand"/>
    <property type="match status" value="1"/>
</dbReference>
<dbReference type="FunFam" id="1.10.238.10:FF:000057">
    <property type="entry name" value="Tubulin polymerization-promoting protein family member 3"/>
    <property type="match status" value="1"/>
</dbReference>
<dbReference type="Gene3D" id="1.10.238.10">
    <property type="entry name" value="EF-hand"/>
    <property type="match status" value="1"/>
</dbReference>
<keyword evidence="7" id="KW-1185">Reference proteome</keyword>
<comment type="caution">
    <text evidence="6">The sequence shown here is derived from an EMBL/GenBank/DDBJ whole genome shotgun (WGS) entry which is preliminary data.</text>
</comment>
<sequence length="585" mass="63653">MESAVEKVKTMEANFGGTEILAPLRDIFGKACKPGYPRQLFVFTDGEVGNTIQVIDEVKTNSSSHRCFTFGIGEGASTALIKGMAKAGTGHFQFVSGKDRMQLKVMQSLRFALQPAVTNISLNWHPPGGMEVAPISETPLVVFNGQRTVLYAQLKGKADENAVGCASLHYTLCDKEYKAEIHFGLKHDKHCRLTAHRLAAKSLMKGMEDKERPGSEGGDESIKKKIIEISTEARVISTHTAFIAINKEKNEAIQGPMVKRRIPFAGFNSMGAPMMMACAMPRRAKARPPQPKMRFQKQCDFYSRMPGNLVLFLPILATNDGRLARFIAHPEVFQVLDQLALIAPPGGADNSSNRVVGSRQHPLAATPSPNQAVEDSMSHGATWETGKRITAGAAATKRPGGGIELTMAESSMDMAELESSFKKFAIHGDTKATGQEMTGKNFVKLCKDCRVIDGKGVTSTDVDIIFTKVKSKSARVITYEQFKQALKELASKRFKGKPEEEALQEVYKLIAGKEPANIGVTKPAKAGAVDRLTDTAKYTGSHKERFDEGGKGRGKVGREDLVDSSGYVGAYKGAGTYDEKVKPDQ</sequence>
<dbReference type="PANTHER" id="PTHR45737:SF6">
    <property type="entry name" value="VON WILLEBRAND FACTOR A DOMAIN-CONTAINING PROTEIN 5A"/>
    <property type="match status" value="1"/>
</dbReference>
<evidence type="ECO:0000313" key="6">
    <source>
        <dbReference type="EMBL" id="KAG2463108.1"/>
    </source>
</evidence>
<organism evidence="6 7">
    <name type="scientific">Polypterus senegalus</name>
    <name type="common">Senegal bichir</name>
    <dbReference type="NCBI Taxonomy" id="55291"/>
    <lineage>
        <taxon>Eukaryota</taxon>
        <taxon>Metazoa</taxon>
        <taxon>Chordata</taxon>
        <taxon>Craniata</taxon>
        <taxon>Vertebrata</taxon>
        <taxon>Euteleostomi</taxon>
        <taxon>Actinopterygii</taxon>
        <taxon>Polypteriformes</taxon>
        <taxon>Polypteridae</taxon>
        <taxon>Polypterus</taxon>
    </lineage>
</organism>
<dbReference type="AlphaFoldDB" id="A0A8X8BM47"/>
<dbReference type="PANTHER" id="PTHR45737">
    <property type="entry name" value="VON WILLEBRAND FACTOR A DOMAIN-CONTAINING PROTEIN 5A"/>
    <property type="match status" value="1"/>
</dbReference>
<dbReference type="Pfam" id="PF13768">
    <property type="entry name" value="VWA_3"/>
    <property type="match status" value="1"/>
</dbReference>
<comment type="subcellular location">
    <subcellularLocation>
        <location evidence="1">Cytoplasm</location>
    </subcellularLocation>
</comment>
<dbReference type="InterPro" id="IPR002035">
    <property type="entry name" value="VWF_A"/>
</dbReference>
<dbReference type="GO" id="GO:0015631">
    <property type="term" value="F:tubulin binding"/>
    <property type="evidence" value="ECO:0007669"/>
    <property type="project" value="InterPro"/>
</dbReference>
<evidence type="ECO:0000256" key="2">
    <source>
        <dbReference type="ARBA" id="ARBA00010994"/>
    </source>
</evidence>
<evidence type="ECO:0000256" key="4">
    <source>
        <dbReference type="SAM" id="MobiDB-lite"/>
    </source>
</evidence>
<accession>A0A8X8BM47</accession>
<evidence type="ECO:0000256" key="1">
    <source>
        <dbReference type="ARBA" id="ARBA00004496"/>
    </source>
</evidence>
<dbReference type="GO" id="GO:0046785">
    <property type="term" value="P:microtubule polymerization"/>
    <property type="evidence" value="ECO:0007669"/>
    <property type="project" value="InterPro"/>
</dbReference>
<comment type="similarity">
    <text evidence="2">Belongs to the TPPP family.</text>
</comment>
<feature type="region of interest" description="Disordered" evidence="4">
    <location>
        <begin position="540"/>
        <end position="560"/>
    </location>
</feature>
<feature type="domain" description="VWFA" evidence="5">
    <location>
        <begin position="3"/>
        <end position="94"/>
    </location>
</feature>
<dbReference type="InterPro" id="IPR036465">
    <property type="entry name" value="vWFA_dom_sf"/>
</dbReference>
<evidence type="ECO:0000313" key="7">
    <source>
        <dbReference type="Proteomes" id="UP000886611"/>
    </source>
</evidence>
<feature type="region of interest" description="Disordered" evidence="4">
    <location>
        <begin position="348"/>
        <end position="375"/>
    </location>
</feature>
<feature type="compositionally biased region" description="Basic and acidic residues" evidence="4">
    <location>
        <begin position="541"/>
        <end position="560"/>
    </location>
</feature>
<dbReference type="GO" id="GO:0005737">
    <property type="term" value="C:cytoplasm"/>
    <property type="evidence" value="ECO:0007669"/>
    <property type="project" value="UniProtKB-SubCell"/>
</dbReference>
<proteinExistence type="inferred from homology"/>
<protein>
    <submittedName>
        <fullName evidence="6">TPPP3 protein</fullName>
    </submittedName>
</protein>
<dbReference type="Gene3D" id="3.40.50.410">
    <property type="entry name" value="von Willebrand factor, type A domain"/>
    <property type="match status" value="1"/>
</dbReference>
<dbReference type="Pfam" id="PF05517">
    <property type="entry name" value="p25-alpha"/>
    <property type="match status" value="1"/>
</dbReference>
<keyword evidence="3" id="KW-0963">Cytoplasm</keyword>
<dbReference type="SUPFAM" id="SSF53300">
    <property type="entry name" value="vWA-like"/>
    <property type="match status" value="1"/>
</dbReference>
<dbReference type="EMBL" id="JAATIS010004040">
    <property type="protein sequence ID" value="KAG2463108.1"/>
    <property type="molecule type" value="Genomic_DNA"/>
</dbReference>
<name>A0A8X8BM47_POLSE</name>
<dbReference type="InterPro" id="IPR008907">
    <property type="entry name" value="TPP/p25"/>
</dbReference>
<feature type="non-terminal residue" evidence="6">
    <location>
        <position position="585"/>
    </location>
</feature>
<gene>
    <name evidence="6" type="primary">Tppp3_0</name>
    <name evidence="6" type="ORF">GTO96_0000142</name>
</gene>
<dbReference type="InterPro" id="IPR011992">
    <property type="entry name" value="EF-hand-dom_pair"/>
</dbReference>
<dbReference type="Proteomes" id="UP000886611">
    <property type="component" value="Unassembled WGS sequence"/>
</dbReference>